<keyword evidence="3" id="KW-1185">Reference proteome</keyword>
<dbReference type="InterPro" id="IPR011250">
    <property type="entry name" value="OMP/PagP_B-barrel"/>
</dbReference>
<dbReference type="RefSeq" id="WP_141200791.1">
    <property type="nucleotide sequence ID" value="NZ_CP041186.1"/>
</dbReference>
<dbReference type="AlphaFoldDB" id="A0A4Y6Q2E0"/>
<accession>A0A5B8YEE1</accession>
<sequence>MTRQTLCRLFTLLTICAASFAFDSEAYAQESRETARESGSVIRHQLLYRSTRVELAPMLGMTLNDAYLRNGIVGATLSYHLTNEWGLSAVAGYGVAQLDTDLRNSVEAKLEENASDELNQLSYSHIQWLAGLEVNYVPIVGKFSLFNSIITNYDVHLIAGFTFIGETAQSAIDGGEVDSQLEGLRPAPTVGLGTRFFLGDGISANIQLRDYLYSRSEVSTLTSDPEFKNNFMLTLGMSFFFPQEVKISR</sequence>
<protein>
    <submittedName>
        <fullName evidence="2">Outer membrane beta-barrel domain-containing protein</fullName>
    </submittedName>
</protein>
<accession>A0A4Y6Q2E0</accession>
<dbReference type="NCBIfam" id="TIGR04565">
    <property type="entry name" value="OMP_myx_plus"/>
    <property type="match status" value="1"/>
</dbReference>
<organism evidence="2 3">
    <name type="scientific">Persicimonas caeni</name>
    <dbReference type="NCBI Taxonomy" id="2292766"/>
    <lineage>
        <taxon>Bacteria</taxon>
        <taxon>Deltaproteobacteria</taxon>
        <taxon>Bradymonadales</taxon>
        <taxon>Bradymonadaceae</taxon>
        <taxon>Persicimonas</taxon>
    </lineage>
</organism>
<dbReference type="Proteomes" id="UP000315995">
    <property type="component" value="Chromosome"/>
</dbReference>
<dbReference type="OrthoDB" id="5495025at2"/>
<dbReference type="SUPFAM" id="SSF56925">
    <property type="entry name" value="OMPA-like"/>
    <property type="match status" value="1"/>
</dbReference>
<evidence type="ECO:0000256" key="1">
    <source>
        <dbReference type="SAM" id="SignalP"/>
    </source>
</evidence>
<evidence type="ECO:0000313" key="2">
    <source>
        <dbReference type="EMBL" id="QDG54347.1"/>
    </source>
</evidence>
<feature type="signal peptide" evidence="1">
    <location>
        <begin position="1"/>
        <end position="28"/>
    </location>
</feature>
<dbReference type="InterPro" id="IPR030820">
    <property type="entry name" value="OMP_myx_plus_Proteobacteria"/>
</dbReference>
<feature type="chain" id="PRO_5030106899" evidence="1">
    <location>
        <begin position="29"/>
        <end position="249"/>
    </location>
</feature>
<evidence type="ECO:0000313" key="3">
    <source>
        <dbReference type="Proteomes" id="UP000315995"/>
    </source>
</evidence>
<dbReference type="EMBL" id="CP041186">
    <property type="protein sequence ID" value="QDG54347.1"/>
    <property type="molecule type" value="Genomic_DNA"/>
</dbReference>
<gene>
    <name evidence="2" type="ORF">FIV42_27455</name>
</gene>
<keyword evidence="1" id="KW-0732">Signal</keyword>
<name>A0A4Y6Q2E0_PERCE</name>
<proteinExistence type="predicted"/>
<reference evidence="2 3" key="1">
    <citation type="submission" date="2019-06" db="EMBL/GenBank/DDBJ databases">
        <title>Persicimonas caeni gen. nov., sp. nov., a predatory bacterium isolated from solar saltern.</title>
        <authorList>
            <person name="Wang S."/>
        </authorList>
    </citation>
    <scope>NUCLEOTIDE SEQUENCE [LARGE SCALE GENOMIC DNA]</scope>
    <source>
        <strain evidence="2 3">YN101</strain>
    </source>
</reference>